<dbReference type="GO" id="GO:0000785">
    <property type="term" value="C:chromatin"/>
    <property type="evidence" value="ECO:0007669"/>
    <property type="project" value="TreeGrafter"/>
</dbReference>
<sequence>MSATLNISAQELWESTQDASHNDTYPIVTGSGHQLYPSTSPATTSYRLIAPVPASNPLADADSKSESKRGIPPLSTTIPTAPAAGSAQIKKEITQKNADGKFPCPDYTKSYMYAKHLKRYILTHTGKKSYMYVLYKSLFARSDVLKRHFTKCARTRGNPTRAIHLSNLEAYLDPELRDRRSWERAAAGQRPIGTEGDVGYGSEVATTM</sequence>
<dbReference type="AlphaFoldDB" id="A0AAN7CJC2"/>
<dbReference type="Gene3D" id="3.30.160.60">
    <property type="entry name" value="Classic Zinc Finger"/>
    <property type="match status" value="1"/>
</dbReference>
<keyword evidence="9" id="KW-1185">Reference proteome</keyword>
<comment type="caution">
    <text evidence="8">The sequence shown here is derived from an EMBL/GenBank/DDBJ whole genome shotgun (WGS) entry which is preliminary data.</text>
</comment>
<feature type="region of interest" description="Disordered" evidence="7">
    <location>
        <begin position="57"/>
        <end position="85"/>
    </location>
</feature>
<dbReference type="PANTHER" id="PTHR40626:SF12">
    <property type="entry name" value="RFEC"/>
    <property type="match status" value="1"/>
</dbReference>
<dbReference type="GO" id="GO:0000978">
    <property type="term" value="F:RNA polymerase II cis-regulatory region sequence-specific DNA binding"/>
    <property type="evidence" value="ECO:0007669"/>
    <property type="project" value="InterPro"/>
</dbReference>
<name>A0AAN7CJC2_9PEZI</name>
<evidence type="ECO:0000256" key="3">
    <source>
        <dbReference type="ARBA" id="ARBA00022737"/>
    </source>
</evidence>
<reference evidence="8" key="2">
    <citation type="submission" date="2023-05" db="EMBL/GenBank/DDBJ databases">
        <authorList>
            <consortium name="Lawrence Berkeley National Laboratory"/>
            <person name="Steindorff A."/>
            <person name="Hensen N."/>
            <person name="Bonometti L."/>
            <person name="Westerberg I."/>
            <person name="Brannstrom I.O."/>
            <person name="Guillou S."/>
            <person name="Cros-Aarteil S."/>
            <person name="Calhoun S."/>
            <person name="Haridas S."/>
            <person name="Kuo A."/>
            <person name="Mondo S."/>
            <person name="Pangilinan J."/>
            <person name="Riley R."/>
            <person name="Labutti K."/>
            <person name="Andreopoulos B."/>
            <person name="Lipzen A."/>
            <person name="Chen C."/>
            <person name="Yanf M."/>
            <person name="Daum C."/>
            <person name="Ng V."/>
            <person name="Clum A."/>
            <person name="Ohm R."/>
            <person name="Martin F."/>
            <person name="Silar P."/>
            <person name="Natvig D."/>
            <person name="Lalanne C."/>
            <person name="Gautier V."/>
            <person name="Ament-Velasquez S.L."/>
            <person name="Kruys A."/>
            <person name="Hutchinson M.I."/>
            <person name="Powell A.J."/>
            <person name="Barry K."/>
            <person name="Miller A.N."/>
            <person name="Grigoriev I.V."/>
            <person name="Debuchy R."/>
            <person name="Gladieux P."/>
            <person name="Thoren M.H."/>
            <person name="Johannesson H."/>
        </authorList>
    </citation>
    <scope>NUCLEOTIDE SEQUENCE</scope>
    <source>
        <strain evidence="8">CBS 359.72</strain>
    </source>
</reference>
<comment type="subcellular location">
    <subcellularLocation>
        <location evidence="1">Nucleus</location>
    </subcellularLocation>
</comment>
<reference evidence="8" key="1">
    <citation type="journal article" date="2023" name="Mol. Phylogenet. Evol.">
        <title>Genome-scale phylogeny and comparative genomics of the fungal order Sordariales.</title>
        <authorList>
            <person name="Hensen N."/>
            <person name="Bonometti L."/>
            <person name="Westerberg I."/>
            <person name="Brannstrom I.O."/>
            <person name="Guillou S."/>
            <person name="Cros-Aarteil S."/>
            <person name="Calhoun S."/>
            <person name="Haridas S."/>
            <person name="Kuo A."/>
            <person name="Mondo S."/>
            <person name="Pangilinan J."/>
            <person name="Riley R."/>
            <person name="LaButti K."/>
            <person name="Andreopoulos B."/>
            <person name="Lipzen A."/>
            <person name="Chen C."/>
            <person name="Yan M."/>
            <person name="Daum C."/>
            <person name="Ng V."/>
            <person name="Clum A."/>
            <person name="Steindorff A."/>
            <person name="Ohm R.A."/>
            <person name="Martin F."/>
            <person name="Silar P."/>
            <person name="Natvig D.O."/>
            <person name="Lalanne C."/>
            <person name="Gautier V."/>
            <person name="Ament-Velasquez S.L."/>
            <person name="Kruys A."/>
            <person name="Hutchinson M.I."/>
            <person name="Powell A.J."/>
            <person name="Barry K."/>
            <person name="Miller A.N."/>
            <person name="Grigoriev I.V."/>
            <person name="Debuchy R."/>
            <person name="Gladieux P."/>
            <person name="Hiltunen Thoren M."/>
            <person name="Johannesson H."/>
        </authorList>
    </citation>
    <scope>NUCLEOTIDE SEQUENCE</scope>
    <source>
        <strain evidence="8">CBS 359.72</strain>
    </source>
</reference>
<dbReference type="SUPFAM" id="SSF57667">
    <property type="entry name" value="beta-beta-alpha zinc fingers"/>
    <property type="match status" value="1"/>
</dbReference>
<evidence type="ECO:0000256" key="1">
    <source>
        <dbReference type="ARBA" id="ARBA00004123"/>
    </source>
</evidence>
<keyword evidence="3" id="KW-0677">Repeat</keyword>
<accession>A0AAN7CJC2</accession>
<proteinExistence type="predicted"/>
<dbReference type="GO" id="GO:0000981">
    <property type="term" value="F:DNA-binding transcription factor activity, RNA polymerase II-specific"/>
    <property type="evidence" value="ECO:0007669"/>
    <property type="project" value="InterPro"/>
</dbReference>
<dbReference type="InterPro" id="IPR036236">
    <property type="entry name" value="Znf_C2H2_sf"/>
</dbReference>
<gene>
    <name evidence="8" type="ORF">C7999DRAFT_18505</name>
</gene>
<keyword evidence="6" id="KW-0539">Nucleus</keyword>
<evidence type="ECO:0000256" key="2">
    <source>
        <dbReference type="ARBA" id="ARBA00022723"/>
    </source>
</evidence>
<dbReference type="Proteomes" id="UP001303647">
    <property type="component" value="Unassembled WGS sequence"/>
</dbReference>
<dbReference type="GO" id="GO:0005634">
    <property type="term" value="C:nucleus"/>
    <property type="evidence" value="ECO:0007669"/>
    <property type="project" value="UniProtKB-SubCell"/>
</dbReference>
<evidence type="ECO:0000256" key="4">
    <source>
        <dbReference type="ARBA" id="ARBA00022771"/>
    </source>
</evidence>
<keyword evidence="2" id="KW-0479">Metal-binding</keyword>
<organism evidence="8 9">
    <name type="scientific">Corynascus novoguineensis</name>
    <dbReference type="NCBI Taxonomy" id="1126955"/>
    <lineage>
        <taxon>Eukaryota</taxon>
        <taxon>Fungi</taxon>
        <taxon>Dikarya</taxon>
        <taxon>Ascomycota</taxon>
        <taxon>Pezizomycotina</taxon>
        <taxon>Sordariomycetes</taxon>
        <taxon>Sordariomycetidae</taxon>
        <taxon>Sordariales</taxon>
        <taxon>Chaetomiaceae</taxon>
        <taxon>Corynascus</taxon>
    </lineage>
</organism>
<dbReference type="PANTHER" id="PTHR40626">
    <property type="entry name" value="MIP31509P"/>
    <property type="match status" value="1"/>
</dbReference>
<evidence type="ECO:0000256" key="7">
    <source>
        <dbReference type="SAM" id="MobiDB-lite"/>
    </source>
</evidence>
<evidence type="ECO:0000313" key="8">
    <source>
        <dbReference type="EMBL" id="KAK4243089.1"/>
    </source>
</evidence>
<keyword evidence="5" id="KW-0862">Zinc</keyword>
<evidence type="ECO:0000256" key="6">
    <source>
        <dbReference type="ARBA" id="ARBA00023242"/>
    </source>
</evidence>
<dbReference type="EMBL" id="MU857884">
    <property type="protein sequence ID" value="KAK4243089.1"/>
    <property type="molecule type" value="Genomic_DNA"/>
</dbReference>
<protein>
    <submittedName>
        <fullName evidence="8">Uncharacterized protein</fullName>
    </submittedName>
</protein>
<evidence type="ECO:0000256" key="5">
    <source>
        <dbReference type="ARBA" id="ARBA00022833"/>
    </source>
</evidence>
<keyword evidence="4" id="KW-0863">Zinc-finger</keyword>
<dbReference type="GO" id="GO:0008270">
    <property type="term" value="F:zinc ion binding"/>
    <property type="evidence" value="ECO:0007669"/>
    <property type="project" value="UniProtKB-KW"/>
</dbReference>
<dbReference type="InterPro" id="IPR051059">
    <property type="entry name" value="VerF-like"/>
</dbReference>
<evidence type="ECO:0000313" key="9">
    <source>
        <dbReference type="Proteomes" id="UP001303647"/>
    </source>
</evidence>